<dbReference type="InterPro" id="IPR013783">
    <property type="entry name" value="Ig-like_fold"/>
</dbReference>
<dbReference type="PRINTS" id="PR01897">
    <property type="entry name" value="TAP2PROTEIN"/>
</dbReference>
<proteinExistence type="predicted"/>
<feature type="transmembrane region" description="Helical" evidence="9">
    <location>
        <begin position="58"/>
        <end position="79"/>
    </location>
</feature>
<dbReference type="InterPro" id="IPR050160">
    <property type="entry name" value="MHC/Immunoglobulin"/>
</dbReference>
<keyword evidence="2 9" id="KW-0812">Transmembrane</keyword>
<dbReference type="SMART" id="SM00921">
    <property type="entry name" value="MHC_II_beta"/>
    <property type="match status" value="1"/>
</dbReference>
<dbReference type="FunFam" id="2.60.40.10:FF:000116">
    <property type="entry name" value="HLA class II histocompatibility antigen, DRB1-1 beta chain"/>
    <property type="match status" value="1"/>
</dbReference>
<evidence type="ECO:0000256" key="8">
    <source>
        <dbReference type="ARBA" id="ARBA00023182"/>
    </source>
</evidence>
<dbReference type="Gene3D" id="1.20.1560.10">
    <property type="entry name" value="ABC transporter type 1, transmembrane domain"/>
    <property type="match status" value="1"/>
</dbReference>
<comment type="subcellular location">
    <subcellularLocation>
        <location evidence="1">Membrane</location>
        <topology evidence="1">Single-pass type I membrane protein</topology>
    </subcellularLocation>
</comment>
<dbReference type="GO" id="GO:0042825">
    <property type="term" value="C:TAP complex"/>
    <property type="evidence" value="ECO:0007669"/>
    <property type="project" value="InterPro"/>
</dbReference>
<feature type="transmembrane region" description="Helical" evidence="9">
    <location>
        <begin position="12"/>
        <end position="31"/>
    </location>
</feature>
<dbReference type="SUPFAM" id="SSF48726">
    <property type="entry name" value="Immunoglobulin"/>
    <property type="match status" value="1"/>
</dbReference>
<dbReference type="InterPro" id="IPR000353">
    <property type="entry name" value="MHC_II_b_N"/>
</dbReference>
<evidence type="ECO:0000259" key="10">
    <source>
        <dbReference type="PROSITE" id="PS50835"/>
    </source>
</evidence>
<dbReference type="PANTHER" id="PTHR19944">
    <property type="entry name" value="MHC CLASS II-RELATED"/>
    <property type="match status" value="1"/>
</dbReference>
<dbReference type="Gene3D" id="2.60.40.10">
    <property type="entry name" value="Immunoglobulins"/>
    <property type="match status" value="1"/>
</dbReference>
<dbReference type="GO" id="GO:0005524">
    <property type="term" value="F:ATP binding"/>
    <property type="evidence" value="ECO:0007669"/>
    <property type="project" value="InterPro"/>
</dbReference>
<feature type="domain" description="Ig-like" evidence="10">
    <location>
        <begin position="282"/>
        <end position="372"/>
    </location>
</feature>
<evidence type="ECO:0000256" key="6">
    <source>
        <dbReference type="ARBA" id="ARBA00023136"/>
    </source>
</evidence>
<evidence type="ECO:0000256" key="7">
    <source>
        <dbReference type="ARBA" id="ARBA00023180"/>
    </source>
</evidence>
<dbReference type="Pfam" id="PF07654">
    <property type="entry name" value="C1-set"/>
    <property type="match status" value="1"/>
</dbReference>
<dbReference type="GO" id="GO:0042613">
    <property type="term" value="C:MHC class II protein complex"/>
    <property type="evidence" value="ECO:0007669"/>
    <property type="project" value="UniProtKB-KW"/>
</dbReference>
<evidence type="ECO:0000256" key="2">
    <source>
        <dbReference type="ARBA" id="ARBA00022692"/>
    </source>
</evidence>
<keyword evidence="11" id="KW-1185">Reference proteome</keyword>
<feature type="transmembrane region" description="Helical" evidence="9">
    <location>
        <begin position="152"/>
        <end position="176"/>
    </location>
</feature>
<feature type="transmembrane region" description="Helical" evidence="9">
    <location>
        <begin position="384"/>
        <end position="403"/>
    </location>
</feature>
<evidence type="ECO:0000313" key="12">
    <source>
        <dbReference type="RefSeq" id="XP_006860608.1"/>
    </source>
</evidence>
<evidence type="ECO:0000313" key="11">
    <source>
        <dbReference type="Proteomes" id="UP000504623"/>
    </source>
</evidence>
<dbReference type="GO" id="GO:0002504">
    <property type="term" value="P:antigen processing and presentation of peptide or polysaccharide antigen via MHC class II"/>
    <property type="evidence" value="ECO:0007669"/>
    <property type="project" value="UniProtKB-KW"/>
</dbReference>
<name>A0A9B0TDQ2_CHRAS</name>
<dbReference type="InterPro" id="IPR007110">
    <property type="entry name" value="Ig-like_dom"/>
</dbReference>
<dbReference type="Pfam" id="PF00969">
    <property type="entry name" value="MHC_II_beta"/>
    <property type="match status" value="1"/>
</dbReference>
<dbReference type="InterPro" id="IPR005293">
    <property type="entry name" value="Tap2/ABCB3"/>
</dbReference>
<keyword evidence="6 9" id="KW-0472">Membrane</keyword>
<dbReference type="AlphaFoldDB" id="A0A9B0TDQ2"/>
<dbReference type="Proteomes" id="UP000504623">
    <property type="component" value="Unplaced"/>
</dbReference>
<evidence type="ECO:0000256" key="5">
    <source>
        <dbReference type="ARBA" id="ARBA00023130"/>
    </source>
</evidence>
<protein>
    <submittedName>
        <fullName evidence="12">HLA class II histocompatibility antigen, DO beta chain-like</fullName>
    </submittedName>
</protein>
<dbReference type="GO" id="GO:0015440">
    <property type="term" value="F:ABC-type peptide transporter activity"/>
    <property type="evidence" value="ECO:0007669"/>
    <property type="project" value="InterPro"/>
</dbReference>
<dbReference type="GeneID" id="102820994"/>
<evidence type="ECO:0000256" key="3">
    <source>
        <dbReference type="ARBA" id="ARBA00022859"/>
    </source>
</evidence>
<dbReference type="SUPFAM" id="SSF54452">
    <property type="entry name" value="MHC antigen-recognition domain"/>
    <property type="match status" value="1"/>
</dbReference>
<dbReference type="GO" id="GO:0042287">
    <property type="term" value="F:MHC protein binding"/>
    <property type="evidence" value="ECO:0007669"/>
    <property type="project" value="InterPro"/>
</dbReference>
<dbReference type="InterPro" id="IPR003597">
    <property type="entry name" value="Ig_C1-set"/>
</dbReference>
<evidence type="ECO:0000256" key="9">
    <source>
        <dbReference type="SAM" id="Phobius"/>
    </source>
</evidence>
<dbReference type="Gene3D" id="3.10.320.10">
    <property type="entry name" value="Class II Histocompatibility Antigen, M Beta Chain, Chain B, domain 1"/>
    <property type="match status" value="1"/>
</dbReference>
<evidence type="ECO:0000256" key="1">
    <source>
        <dbReference type="ARBA" id="ARBA00004479"/>
    </source>
</evidence>
<dbReference type="PROSITE" id="PS00290">
    <property type="entry name" value="IG_MHC"/>
    <property type="match status" value="1"/>
</dbReference>
<dbReference type="RefSeq" id="XP_006860608.1">
    <property type="nucleotide sequence ID" value="XM_006860546.1"/>
</dbReference>
<sequence>MPLPDLRPWICLLLLDSALLWLLQGILGALLPRGLPGLWLEGAVRLGVLWGLFKPGGLLEFAGTLLPLLCLAMPLFFSLKALVPEALSTPLVRVTSAPWSWQLACYGAVALSWALWAVLSPPGASTSAQETKQGQENKALMWRLLKLSRPDLPFLIAAFFFLVMAVWCETFLPYYFGRITDILGSDFDPEAFASAIFFMCLFSFGSGFVHECNHAGFLCDSRQRPSSDVGMFVALTELGRPDAEHWNNRTDILERSRASVDTVCRHNYRLGAPFTVGRKVQPEVMVYPERTPSLQHPNLLLCSVTDFYPGDIKVRWFRNGQEEKAGILSTGLIRNGDWTFQTMVMLEMTPELGDVYTCLVDHSSLLSPVSVEWKAQSEYSWRKTLSGVGAFLFGIIFLLVGIVTHHRTQKGNMGTQLSDD</sequence>
<dbReference type="InterPro" id="IPR036640">
    <property type="entry name" value="ABC1_TM_sf"/>
</dbReference>
<dbReference type="GO" id="GO:0002250">
    <property type="term" value="P:adaptive immune response"/>
    <property type="evidence" value="ECO:0007669"/>
    <property type="project" value="UniProtKB-KW"/>
</dbReference>
<dbReference type="PANTHER" id="PTHR19944:SF43">
    <property type="entry name" value="HLA CLASS II HISTOCOMPATIBILITY ANTIGEN, DO BETA CHAIN"/>
    <property type="match status" value="1"/>
</dbReference>
<dbReference type="SUPFAM" id="SSF90123">
    <property type="entry name" value="ABC transporter transmembrane region"/>
    <property type="match status" value="1"/>
</dbReference>
<keyword evidence="4 9" id="KW-1133">Transmembrane helix</keyword>
<dbReference type="GO" id="GO:0019885">
    <property type="term" value="P:antigen processing and presentation of endogenous peptide antigen via MHC class I"/>
    <property type="evidence" value="ECO:0007669"/>
    <property type="project" value="InterPro"/>
</dbReference>
<keyword evidence="3" id="KW-0391">Immunity</keyword>
<keyword evidence="5" id="KW-1064">Adaptive immunity</keyword>
<organism evidence="11 12">
    <name type="scientific">Chrysochloris asiatica</name>
    <name type="common">Cape golden mole</name>
    <dbReference type="NCBI Taxonomy" id="185453"/>
    <lineage>
        <taxon>Eukaryota</taxon>
        <taxon>Metazoa</taxon>
        <taxon>Chordata</taxon>
        <taxon>Craniata</taxon>
        <taxon>Vertebrata</taxon>
        <taxon>Euteleostomi</taxon>
        <taxon>Mammalia</taxon>
        <taxon>Eutheria</taxon>
        <taxon>Afrotheria</taxon>
        <taxon>Chrysochloridae</taxon>
        <taxon>Chrysochlorinae</taxon>
        <taxon>Chrysochloris</taxon>
    </lineage>
</organism>
<dbReference type="InterPro" id="IPR014745">
    <property type="entry name" value="MHC_II_a/b_N"/>
</dbReference>
<gene>
    <name evidence="12" type="primary">LOC102820994</name>
</gene>
<dbReference type="OrthoDB" id="9940220at2759"/>
<reference evidence="12" key="1">
    <citation type="submission" date="2025-08" db="UniProtKB">
        <authorList>
            <consortium name="RefSeq"/>
        </authorList>
    </citation>
    <scope>IDENTIFICATION</scope>
    <source>
        <tissue evidence="12">Spleen</tissue>
    </source>
</reference>
<dbReference type="InterPro" id="IPR011162">
    <property type="entry name" value="MHC_I/II-like_Ag-recog"/>
</dbReference>
<accession>A0A9B0TDQ2</accession>
<dbReference type="PROSITE" id="PS50835">
    <property type="entry name" value="IG_LIKE"/>
    <property type="match status" value="1"/>
</dbReference>
<feature type="transmembrane region" description="Helical" evidence="9">
    <location>
        <begin position="191"/>
        <end position="209"/>
    </location>
</feature>
<evidence type="ECO:0000256" key="4">
    <source>
        <dbReference type="ARBA" id="ARBA00022989"/>
    </source>
</evidence>
<keyword evidence="7" id="KW-0325">Glycoprotein</keyword>
<dbReference type="InterPro" id="IPR003006">
    <property type="entry name" value="Ig/MHC_CS"/>
</dbReference>
<keyword evidence="8" id="KW-0491">MHC II</keyword>
<dbReference type="SMART" id="SM00407">
    <property type="entry name" value="IGc1"/>
    <property type="match status" value="1"/>
</dbReference>
<dbReference type="InterPro" id="IPR036179">
    <property type="entry name" value="Ig-like_dom_sf"/>
</dbReference>